<protein>
    <submittedName>
        <fullName evidence="2">Phosphotransferase</fullName>
    </submittedName>
</protein>
<dbReference type="AlphaFoldDB" id="A0A6I4M6X7"/>
<evidence type="ECO:0000313" key="2">
    <source>
        <dbReference type="EMBL" id="MWA01332.1"/>
    </source>
</evidence>
<dbReference type="GO" id="GO:0016740">
    <property type="term" value="F:transferase activity"/>
    <property type="evidence" value="ECO:0007669"/>
    <property type="project" value="UniProtKB-KW"/>
</dbReference>
<dbReference type="RefSeq" id="WP_151593846.1">
    <property type="nucleotide sequence ID" value="NZ_WBMS02000009.1"/>
</dbReference>
<sequence>MATSKPQIPADIVDSVSKRWPERASAWLDNAPDELAQICQRYEGRYVRTFHARYGFVVEVETPRGPLVLKSTPDPHGIDQAEVSRSLSRIGVGPHIYKILQTPVSVWTVASRVLPGDPLNGRAVSLDRLAPVFRKMRDQKSENDRLPSLAAWLRARLDDENLSDLAPGRSQAPHSERQQATAILEDLGSGVSDMVCHGDASSRNILLGPDEQLVLIDPRGINGDVCYDVAVAAWKTANGDPPQDRAAQLARLVGVDTERVRAWLVVANTARV</sequence>
<evidence type="ECO:0000313" key="3">
    <source>
        <dbReference type="Proteomes" id="UP000462055"/>
    </source>
</evidence>
<name>A0A6I4M6X7_9ACTN</name>
<evidence type="ECO:0000259" key="1">
    <source>
        <dbReference type="Pfam" id="PF01636"/>
    </source>
</evidence>
<comment type="caution">
    <text evidence="2">The sequence shown here is derived from an EMBL/GenBank/DDBJ whole genome shotgun (WGS) entry which is preliminary data.</text>
</comment>
<dbReference type="InterPro" id="IPR011009">
    <property type="entry name" value="Kinase-like_dom_sf"/>
</dbReference>
<dbReference type="Proteomes" id="UP000462055">
    <property type="component" value="Unassembled WGS sequence"/>
</dbReference>
<dbReference type="EMBL" id="WBMS02000009">
    <property type="protein sequence ID" value="MWA01332.1"/>
    <property type="molecule type" value="Genomic_DNA"/>
</dbReference>
<reference evidence="2" key="1">
    <citation type="submission" date="2019-12" db="EMBL/GenBank/DDBJ databases">
        <title>Actinomadura physcomitrii sp. nov., a novel actinomycete isolated from moss [Physcomitrium sphaericum (Ludw) Fuernr].</title>
        <authorList>
            <person name="Zhuang X."/>
        </authorList>
    </citation>
    <scope>NUCLEOTIDE SEQUENCE [LARGE SCALE GENOMIC DNA]</scope>
    <source>
        <strain evidence="2">LD22</strain>
    </source>
</reference>
<accession>A0A6I4M6X7</accession>
<dbReference type="Pfam" id="PF01636">
    <property type="entry name" value="APH"/>
    <property type="match status" value="1"/>
</dbReference>
<dbReference type="InterPro" id="IPR002575">
    <property type="entry name" value="Aminoglycoside_PTrfase"/>
</dbReference>
<gene>
    <name evidence="2" type="ORF">F8568_013245</name>
</gene>
<dbReference type="Gene3D" id="3.90.1200.10">
    <property type="match status" value="1"/>
</dbReference>
<feature type="domain" description="Aminoglycoside phosphotransferase" evidence="1">
    <location>
        <begin position="56"/>
        <end position="263"/>
    </location>
</feature>
<organism evidence="2 3">
    <name type="scientific">Actinomadura physcomitrii</name>
    <dbReference type="NCBI Taxonomy" id="2650748"/>
    <lineage>
        <taxon>Bacteria</taxon>
        <taxon>Bacillati</taxon>
        <taxon>Actinomycetota</taxon>
        <taxon>Actinomycetes</taxon>
        <taxon>Streptosporangiales</taxon>
        <taxon>Thermomonosporaceae</taxon>
        <taxon>Actinomadura</taxon>
    </lineage>
</organism>
<proteinExistence type="predicted"/>
<keyword evidence="3" id="KW-1185">Reference proteome</keyword>
<dbReference type="SUPFAM" id="SSF56112">
    <property type="entry name" value="Protein kinase-like (PK-like)"/>
    <property type="match status" value="1"/>
</dbReference>